<feature type="chain" id="PRO_5032429171" description="Lipoprotein" evidence="2">
    <location>
        <begin position="20"/>
        <end position="207"/>
    </location>
</feature>
<dbReference type="GeneID" id="70316378"/>
<evidence type="ECO:0000256" key="2">
    <source>
        <dbReference type="SAM" id="SignalP"/>
    </source>
</evidence>
<comment type="caution">
    <text evidence="3">The sequence shown here is derived from an EMBL/GenBank/DDBJ whole genome shotgun (WGS) entry which is preliminary data.</text>
</comment>
<organism evidence="3 4">
    <name type="scientific">Comamonas testosteroni</name>
    <name type="common">Pseudomonas testosteroni</name>
    <dbReference type="NCBI Taxonomy" id="285"/>
    <lineage>
        <taxon>Bacteria</taxon>
        <taxon>Pseudomonadati</taxon>
        <taxon>Pseudomonadota</taxon>
        <taxon>Betaproteobacteria</taxon>
        <taxon>Burkholderiales</taxon>
        <taxon>Comamonadaceae</taxon>
        <taxon>Comamonas</taxon>
    </lineage>
</organism>
<reference evidence="3 4" key="1">
    <citation type="submission" date="2018-06" db="EMBL/GenBank/DDBJ databases">
        <authorList>
            <consortium name="Pathogen Informatics"/>
            <person name="Doyle S."/>
        </authorList>
    </citation>
    <scope>NUCLEOTIDE SEQUENCE [LARGE SCALE GENOMIC DNA]</scope>
    <source>
        <strain evidence="3 4">NCTC10698</strain>
    </source>
</reference>
<keyword evidence="2" id="KW-0732">Signal</keyword>
<feature type="signal peptide" evidence="2">
    <location>
        <begin position="1"/>
        <end position="19"/>
    </location>
</feature>
<proteinExistence type="predicted"/>
<evidence type="ECO:0000313" key="3">
    <source>
        <dbReference type="EMBL" id="SUY78946.1"/>
    </source>
</evidence>
<dbReference type="Proteomes" id="UP000255070">
    <property type="component" value="Unassembled WGS sequence"/>
</dbReference>
<evidence type="ECO:0008006" key="5">
    <source>
        <dbReference type="Google" id="ProtNLM"/>
    </source>
</evidence>
<sequence length="207" mass="22030">MKYPRTGWMVAGLMAAALAGCGGGGSDGGLEGGSSTDGQPQTPSPVPEVAAPGVVSPFLGVWKSYPDNYCTADWGVVPASRRYQKDQKGVMPVSFEFTESTMSYTHNIYSDLQCKQLEGSVTLTGKISWAAVTIDGWKPVVRAELTYTGSKATGNIAVDEAHATDEYEDNGKTILGIANNQLFMGDLLTAGADGYPRRFLSEPLAYR</sequence>
<evidence type="ECO:0000256" key="1">
    <source>
        <dbReference type="SAM" id="MobiDB-lite"/>
    </source>
</evidence>
<gene>
    <name evidence="3" type="ORF">NCTC10698_03875</name>
</gene>
<evidence type="ECO:0000313" key="4">
    <source>
        <dbReference type="Proteomes" id="UP000255070"/>
    </source>
</evidence>
<feature type="region of interest" description="Disordered" evidence="1">
    <location>
        <begin position="26"/>
        <end position="49"/>
    </location>
</feature>
<dbReference type="EMBL" id="UFXL01000001">
    <property type="protein sequence ID" value="SUY78946.1"/>
    <property type="molecule type" value="Genomic_DNA"/>
</dbReference>
<name>A0A8B4S7R4_COMTE</name>
<protein>
    <recommendedName>
        <fullName evidence="5">Lipoprotein</fullName>
    </recommendedName>
</protein>
<dbReference type="PROSITE" id="PS51257">
    <property type="entry name" value="PROKAR_LIPOPROTEIN"/>
    <property type="match status" value="1"/>
</dbReference>
<accession>A0A8B4S7R4</accession>
<dbReference type="AlphaFoldDB" id="A0A8B4S7R4"/>
<keyword evidence="4" id="KW-1185">Reference proteome</keyword>
<dbReference type="RefSeq" id="WP_236597802.1">
    <property type="nucleotide sequence ID" value="NZ_BBJZ01000018.1"/>
</dbReference>